<feature type="coiled-coil region" evidence="6">
    <location>
        <begin position="380"/>
        <end position="414"/>
    </location>
</feature>
<sequence>MKGGSESGYGIQILQSTFGVSRMGGSAMRQSSSNLGPDTSKRIGVPPSHPNNPQIMASRSGSQNLCRGPSHSRSLSQSAVFSLDCLPPLSPLPCVSSGSNQSHPVLTDILMEDKGAGDSHGMISIPSPLTRTNGLRVNESLPSRRGHRRSMSDSIPLGFSAMIQSSPQLMPIGRRGALDRSSSRRENSGMEKSSELVKRELEWSRDGNDNGDGKYEGEAVIDFLNACVNVDNMDTLNSSGIEHKDLDSIVSGTKTNGAESSDNEVESRIKEGLKRSADGDIARASRHYRSVSMDSYMGNLQFDGESLKFPPLGAQRSQQSPTNLMDGKLAKFNLELGNAEFTEEELKKIMANEKLAEIAMADPKRAKRILANRLSAARSKERKTRYISELEHKVQTLQAEATTLSAQVTALQRDSAALTSQNNELKFCLQAMEQQAKLKDALNETLVAEVQHLRLAAAELKGDTYQQVSIDHLQQPTQLNRYHFQQQQKELQLRQQHRH</sequence>
<dbReference type="InterPro" id="IPR004827">
    <property type="entry name" value="bZIP"/>
</dbReference>
<keyword evidence="10" id="KW-1185">Reference proteome</keyword>
<evidence type="ECO:0000256" key="7">
    <source>
        <dbReference type="SAM" id="MobiDB-lite"/>
    </source>
</evidence>
<protein>
    <recommendedName>
        <fullName evidence="8">BZIP domain-containing protein</fullName>
    </recommendedName>
</protein>
<reference evidence="9" key="1">
    <citation type="journal article" date="2023" name="Plant Biotechnol. J.">
        <title>Chromosome-level wild Hevea brasiliensis genome provides new tools for genomic-assisted breeding and valuable loci to elevate rubber yield.</title>
        <authorList>
            <person name="Cheng H."/>
            <person name="Song X."/>
            <person name="Hu Y."/>
            <person name="Wu T."/>
            <person name="Yang Q."/>
            <person name="An Z."/>
            <person name="Feng S."/>
            <person name="Deng Z."/>
            <person name="Wu W."/>
            <person name="Zeng X."/>
            <person name="Tu M."/>
            <person name="Wang X."/>
            <person name="Huang H."/>
        </authorList>
    </citation>
    <scope>NUCLEOTIDE SEQUENCE</scope>
    <source>
        <strain evidence="9">MT/VB/25A 57/8</strain>
    </source>
</reference>
<evidence type="ECO:0000256" key="2">
    <source>
        <dbReference type="ARBA" id="ARBA00023015"/>
    </source>
</evidence>
<dbReference type="EMBL" id="JARPOI010000002">
    <property type="protein sequence ID" value="KAJ9186489.1"/>
    <property type="molecule type" value="Genomic_DNA"/>
</dbReference>
<keyword evidence="4" id="KW-0804">Transcription</keyword>
<evidence type="ECO:0000256" key="3">
    <source>
        <dbReference type="ARBA" id="ARBA00023125"/>
    </source>
</evidence>
<dbReference type="InterPro" id="IPR046347">
    <property type="entry name" value="bZIP_sf"/>
</dbReference>
<evidence type="ECO:0000313" key="10">
    <source>
        <dbReference type="Proteomes" id="UP001174677"/>
    </source>
</evidence>
<dbReference type="CDD" id="cd14703">
    <property type="entry name" value="bZIP_plant_RF2"/>
    <property type="match status" value="1"/>
</dbReference>
<dbReference type="Pfam" id="PF00170">
    <property type="entry name" value="bZIP_1"/>
    <property type="match status" value="1"/>
</dbReference>
<evidence type="ECO:0000256" key="6">
    <source>
        <dbReference type="SAM" id="Coils"/>
    </source>
</evidence>
<evidence type="ECO:0000256" key="4">
    <source>
        <dbReference type="ARBA" id="ARBA00023163"/>
    </source>
</evidence>
<keyword evidence="3" id="KW-0238">DNA-binding</keyword>
<evidence type="ECO:0000256" key="5">
    <source>
        <dbReference type="ARBA" id="ARBA00023242"/>
    </source>
</evidence>
<dbReference type="PANTHER" id="PTHR13690:SF132">
    <property type="entry name" value="BZIP DOMAIN-CONTAINING PROTEIN"/>
    <property type="match status" value="1"/>
</dbReference>
<feature type="domain" description="BZIP" evidence="8">
    <location>
        <begin position="362"/>
        <end position="425"/>
    </location>
</feature>
<gene>
    <name evidence="9" type="ORF">P3X46_002057</name>
</gene>
<dbReference type="Proteomes" id="UP001174677">
    <property type="component" value="Chromosome 2"/>
</dbReference>
<keyword evidence="6" id="KW-0175">Coiled coil</keyword>
<dbReference type="PANTHER" id="PTHR13690">
    <property type="entry name" value="TRANSCRIPTION FACTOR POSF21-RELATED"/>
    <property type="match status" value="1"/>
</dbReference>
<feature type="compositionally biased region" description="Polar residues" evidence="7">
    <location>
        <begin position="28"/>
        <end position="37"/>
    </location>
</feature>
<feature type="compositionally biased region" description="Polar residues" evidence="7">
    <location>
        <begin position="51"/>
        <end position="73"/>
    </location>
</feature>
<comment type="subcellular location">
    <subcellularLocation>
        <location evidence="1">Nucleus</location>
    </subcellularLocation>
</comment>
<comment type="caution">
    <text evidence="9">The sequence shown here is derived from an EMBL/GenBank/DDBJ whole genome shotgun (WGS) entry which is preliminary data.</text>
</comment>
<keyword evidence="5" id="KW-0539">Nucleus</keyword>
<proteinExistence type="predicted"/>
<name>A0ABQ9N6P2_HEVBR</name>
<dbReference type="PROSITE" id="PS50217">
    <property type="entry name" value="BZIP"/>
    <property type="match status" value="1"/>
</dbReference>
<organism evidence="9 10">
    <name type="scientific">Hevea brasiliensis</name>
    <name type="common">Para rubber tree</name>
    <name type="synonym">Siphonia brasiliensis</name>
    <dbReference type="NCBI Taxonomy" id="3981"/>
    <lineage>
        <taxon>Eukaryota</taxon>
        <taxon>Viridiplantae</taxon>
        <taxon>Streptophyta</taxon>
        <taxon>Embryophyta</taxon>
        <taxon>Tracheophyta</taxon>
        <taxon>Spermatophyta</taxon>
        <taxon>Magnoliopsida</taxon>
        <taxon>eudicotyledons</taxon>
        <taxon>Gunneridae</taxon>
        <taxon>Pentapetalae</taxon>
        <taxon>rosids</taxon>
        <taxon>fabids</taxon>
        <taxon>Malpighiales</taxon>
        <taxon>Euphorbiaceae</taxon>
        <taxon>Crotonoideae</taxon>
        <taxon>Micrandreae</taxon>
        <taxon>Hevea</taxon>
    </lineage>
</organism>
<accession>A0ABQ9N6P2</accession>
<evidence type="ECO:0000313" key="9">
    <source>
        <dbReference type="EMBL" id="KAJ9186489.1"/>
    </source>
</evidence>
<dbReference type="SUPFAM" id="SSF57959">
    <property type="entry name" value="Leucine zipper domain"/>
    <property type="match status" value="1"/>
</dbReference>
<feature type="compositionally biased region" description="Basic and acidic residues" evidence="7">
    <location>
        <begin position="176"/>
        <end position="211"/>
    </location>
</feature>
<keyword evidence="2" id="KW-0805">Transcription regulation</keyword>
<dbReference type="Gene3D" id="1.20.5.170">
    <property type="match status" value="1"/>
</dbReference>
<dbReference type="SMART" id="SM00338">
    <property type="entry name" value="BRLZ"/>
    <property type="match status" value="1"/>
</dbReference>
<feature type="region of interest" description="Disordered" evidence="7">
    <location>
        <begin position="23"/>
        <end position="73"/>
    </location>
</feature>
<evidence type="ECO:0000256" key="1">
    <source>
        <dbReference type="ARBA" id="ARBA00004123"/>
    </source>
</evidence>
<evidence type="ECO:0000259" key="8">
    <source>
        <dbReference type="PROSITE" id="PS50217"/>
    </source>
</evidence>
<feature type="region of interest" description="Disordered" evidence="7">
    <location>
        <begin position="174"/>
        <end position="211"/>
    </location>
</feature>
<dbReference type="InterPro" id="IPR044759">
    <property type="entry name" value="bZIP_RF2"/>
</dbReference>